<dbReference type="Proteomes" id="UP001597262">
    <property type="component" value="Unassembled WGS sequence"/>
</dbReference>
<dbReference type="PANTHER" id="PTHR32256">
    <property type="match status" value="1"/>
</dbReference>
<dbReference type="Gene3D" id="2.120.10.30">
    <property type="entry name" value="TolB, C-terminal domain"/>
    <property type="match status" value="1"/>
</dbReference>
<dbReference type="InterPro" id="IPR011042">
    <property type="entry name" value="6-blade_b-propeller_TolB-like"/>
</dbReference>
<dbReference type="InterPro" id="IPR053369">
    <property type="entry name" value="SrfA-induced_signal"/>
</dbReference>
<dbReference type="InterPro" id="IPR032485">
    <property type="entry name" value="LRP1-like_beta_prop"/>
</dbReference>
<keyword evidence="1" id="KW-0732">Signal</keyword>
<sequence length="296" mass="33740">MIKKLMMLCLVMMLTANTFAFASSTAATDLQRGNTSGNLNNNGVYASTDEWIYYCSFLKEGGIYKVKKDGTEKTKISDGSPWYMNIVGDYLYYSGDGWKLIKQKLDGTDKQVLTNGAFHINVIGDEIYYTHGAGYQDGYIHKMKTDGTGNTKLSNDHVSEMVVLGDSIYYTSFYQKLFKIDLHGKSKTKLLGGKTIYELNVEGEWLYFNYDRMLYKMKTDGTKLTLLSKDDATDINVSEDWIYYSNTSGKKNLVRIKTDGTGREEINQIKSMEISVIDQFVFFYDMSKIVKLDLHE</sequence>
<dbReference type="RefSeq" id="WP_379320424.1">
    <property type="nucleotide sequence ID" value="NZ_JBHTLM010000013.1"/>
</dbReference>
<organism evidence="3 4">
    <name type="scientific">Paenibacillus puldeungensis</name>
    <dbReference type="NCBI Taxonomy" id="696536"/>
    <lineage>
        <taxon>Bacteria</taxon>
        <taxon>Bacillati</taxon>
        <taxon>Bacillota</taxon>
        <taxon>Bacilli</taxon>
        <taxon>Bacillales</taxon>
        <taxon>Paenibacillaceae</taxon>
        <taxon>Paenibacillus</taxon>
    </lineage>
</organism>
<name>A0ABW3S0Q4_9BACL</name>
<evidence type="ECO:0000313" key="3">
    <source>
        <dbReference type="EMBL" id="MFD1177976.1"/>
    </source>
</evidence>
<feature type="chain" id="PRO_5046165218" evidence="1">
    <location>
        <begin position="23"/>
        <end position="296"/>
    </location>
</feature>
<dbReference type="SUPFAM" id="SSF63825">
    <property type="entry name" value="YWTD domain"/>
    <property type="match status" value="1"/>
</dbReference>
<keyword evidence="4" id="KW-1185">Reference proteome</keyword>
<proteinExistence type="predicted"/>
<dbReference type="EMBL" id="JBHTLM010000013">
    <property type="protein sequence ID" value="MFD1177976.1"/>
    <property type="molecule type" value="Genomic_DNA"/>
</dbReference>
<evidence type="ECO:0000259" key="2">
    <source>
        <dbReference type="Pfam" id="PF16472"/>
    </source>
</evidence>
<comment type="caution">
    <text evidence="3">The sequence shown here is derived from an EMBL/GenBank/DDBJ whole genome shotgun (WGS) entry which is preliminary data.</text>
</comment>
<accession>A0ABW3S0Q4</accession>
<evidence type="ECO:0000313" key="4">
    <source>
        <dbReference type="Proteomes" id="UP001597262"/>
    </source>
</evidence>
<gene>
    <name evidence="3" type="ORF">ACFQ3W_16935</name>
</gene>
<evidence type="ECO:0000256" key="1">
    <source>
        <dbReference type="SAM" id="SignalP"/>
    </source>
</evidence>
<reference evidence="4" key="1">
    <citation type="journal article" date="2019" name="Int. J. Syst. Evol. Microbiol.">
        <title>The Global Catalogue of Microorganisms (GCM) 10K type strain sequencing project: providing services to taxonomists for standard genome sequencing and annotation.</title>
        <authorList>
            <consortium name="The Broad Institute Genomics Platform"/>
            <consortium name="The Broad Institute Genome Sequencing Center for Infectious Disease"/>
            <person name="Wu L."/>
            <person name="Ma J."/>
        </authorList>
    </citation>
    <scope>NUCLEOTIDE SEQUENCE [LARGE SCALE GENOMIC DNA]</scope>
    <source>
        <strain evidence="4">CCUG 59189</strain>
    </source>
</reference>
<feature type="domain" description="Prolow-density lipoprotein receptor-related protein 1-like beta-propeller" evidence="2">
    <location>
        <begin position="34"/>
        <end position="287"/>
    </location>
</feature>
<dbReference type="Pfam" id="PF16472">
    <property type="entry name" value="DUF5050"/>
    <property type="match status" value="1"/>
</dbReference>
<dbReference type="PANTHER" id="PTHR32256:SF17">
    <property type="entry name" value="EGF-LIKE DOMAIN-CONTAINING PROTEIN"/>
    <property type="match status" value="1"/>
</dbReference>
<feature type="signal peptide" evidence="1">
    <location>
        <begin position="1"/>
        <end position="22"/>
    </location>
</feature>
<protein>
    <submittedName>
        <fullName evidence="3">DUF5050 domain-containing protein</fullName>
    </submittedName>
</protein>